<protein>
    <recommendedName>
        <fullName evidence="5">WPP domain-associated protein</fullName>
    </recommendedName>
</protein>
<feature type="region of interest" description="Disordered" evidence="2">
    <location>
        <begin position="806"/>
        <end position="853"/>
    </location>
</feature>
<dbReference type="OrthoDB" id="1868826at2759"/>
<dbReference type="PANTHER" id="PTHR33883">
    <property type="entry name" value="WPP DOMAIN-ASSOCIATED PROTEIN"/>
    <property type="match status" value="1"/>
</dbReference>
<evidence type="ECO:0008006" key="5">
    <source>
        <dbReference type="Google" id="ProtNLM"/>
    </source>
</evidence>
<comment type="caution">
    <text evidence="3">The sequence shown here is derived from an EMBL/GenBank/DDBJ whole genome shotgun (WGS) entry which is preliminary data.</text>
</comment>
<sequence>MRARKSLAIHYRARSFVAGLGGCTRLGIGALRQWRAMDAFFSGLDSRLRVSVKAADSIMVGLVNAAMEDAYRKSLWKDGDLDRLFQKLRFAELAIMQLEWCLRFVRGEMEADDGQEQLLDDLLETRDQIQARLDEAELAVAEVDRDYMRRKRAELGPARGRETPPAASLRGAEEECGRAFGELRVSLIRKMSRMRARLEDASSTLAALMEKVSGEASPMARLQEAGHEGEGVKGLSGFYGMAQLLMEFQEMVLDAGVVRDSVASSFDAMERSVSELGSAMDEQQWLMDAEREMYSAVVEGFVREINVGSDRTSSPGEGSRPTTLHHDSDATENSLEEFQSSEDETRQLQSGRHIAAEKSDSRQCYQLGEHCIHREEAERLTEDKIDSDVRSELQCVLYTAVFRDLVRKLAVQAHDVQKLKEEKDEVDVASKLQCEIYGSMFKDSLKKLAVLADTQKVTEERDEVDMRSELQNEIYSILVKDLLKEVVVDSADHFIKTFIKDEVHAVFLAKTLNAWKGTTEMVHSERHIKEEMMRNNVTTEDEGPDSDQHGVPVKQEILRLGANHDRRNSKGSDHQAEMSTVRDDVCYSVKNNVKDGLEYQRKAMSMDFEAVTCGKLGTAVLRLRDLDKQLANLVKQVDLLGDEVELLLGLLSKTYKALDHYSPILRHYLGIRETLSMLGKELALRHQIHVPFSRILLEASSRYSCRNRRKPRGFLPHLVSAAIVASQLRLLPRVAMELDLPPQQVPQLTDLAAAIHRAAAAATALSTPSPSSHAAAAVAALRDAHAAIGSFLSRLDAAAALCCDDQPMAEGGQEPGEDGEGEHMVGEVEEGLRDCVLQGSKRRGSGPCRRRGP</sequence>
<feature type="compositionally biased region" description="Polar residues" evidence="2">
    <location>
        <begin position="309"/>
        <end position="322"/>
    </location>
</feature>
<name>A0A3L6PV01_PANMI</name>
<dbReference type="AlphaFoldDB" id="A0A3L6PV01"/>
<feature type="coiled-coil region" evidence="1">
    <location>
        <begin position="119"/>
        <end position="146"/>
    </location>
</feature>
<evidence type="ECO:0000313" key="3">
    <source>
        <dbReference type="EMBL" id="RLM65104.1"/>
    </source>
</evidence>
<feature type="region of interest" description="Disordered" evidence="2">
    <location>
        <begin position="307"/>
        <end position="359"/>
    </location>
</feature>
<accession>A0A3L6PV01</accession>
<proteinExistence type="predicted"/>
<evidence type="ECO:0000313" key="4">
    <source>
        <dbReference type="Proteomes" id="UP000275267"/>
    </source>
</evidence>
<keyword evidence="4" id="KW-1185">Reference proteome</keyword>
<reference evidence="4" key="1">
    <citation type="journal article" date="2019" name="Nat. Commun.">
        <title>The genome of broomcorn millet.</title>
        <authorList>
            <person name="Zou C."/>
            <person name="Miki D."/>
            <person name="Li D."/>
            <person name="Tang Q."/>
            <person name="Xiao L."/>
            <person name="Rajput S."/>
            <person name="Deng P."/>
            <person name="Jia W."/>
            <person name="Huang R."/>
            <person name="Zhang M."/>
            <person name="Sun Y."/>
            <person name="Hu J."/>
            <person name="Fu X."/>
            <person name="Schnable P.S."/>
            <person name="Li F."/>
            <person name="Zhang H."/>
            <person name="Feng B."/>
            <person name="Zhu X."/>
            <person name="Liu R."/>
            <person name="Schnable J.C."/>
            <person name="Zhu J.-K."/>
            <person name="Zhang H."/>
        </authorList>
    </citation>
    <scope>NUCLEOTIDE SEQUENCE [LARGE SCALE GENOMIC DNA]</scope>
</reference>
<keyword evidence="1" id="KW-0175">Coiled coil</keyword>
<dbReference type="PANTHER" id="PTHR33883:SF7">
    <property type="entry name" value="OS04G0521600 PROTEIN"/>
    <property type="match status" value="1"/>
</dbReference>
<dbReference type="Proteomes" id="UP000275267">
    <property type="component" value="Unassembled WGS sequence"/>
</dbReference>
<organism evidence="3 4">
    <name type="scientific">Panicum miliaceum</name>
    <name type="common">Proso millet</name>
    <name type="synonym">Broomcorn millet</name>
    <dbReference type="NCBI Taxonomy" id="4540"/>
    <lineage>
        <taxon>Eukaryota</taxon>
        <taxon>Viridiplantae</taxon>
        <taxon>Streptophyta</taxon>
        <taxon>Embryophyta</taxon>
        <taxon>Tracheophyta</taxon>
        <taxon>Spermatophyta</taxon>
        <taxon>Magnoliopsida</taxon>
        <taxon>Liliopsida</taxon>
        <taxon>Poales</taxon>
        <taxon>Poaceae</taxon>
        <taxon>PACMAD clade</taxon>
        <taxon>Panicoideae</taxon>
        <taxon>Panicodae</taxon>
        <taxon>Paniceae</taxon>
        <taxon>Panicinae</taxon>
        <taxon>Panicum</taxon>
        <taxon>Panicum sect. Panicum</taxon>
    </lineage>
</organism>
<evidence type="ECO:0000256" key="2">
    <source>
        <dbReference type="SAM" id="MobiDB-lite"/>
    </source>
</evidence>
<dbReference type="InterPro" id="IPR037490">
    <property type="entry name" value="WAP"/>
</dbReference>
<feature type="compositionally biased region" description="Basic residues" evidence="2">
    <location>
        <begin position="840"/>
        <end position="853"/>
    </location>
</feature>
<gene>
    <name evidence="3" type="ORF">C2845_PM16G14160</name>
</gene>
<evidence type="ECO:0000256" key="1">
    <source>
        <dbReference type="SAM" id="Coils"/>
    </source>
</evidence>
<feature type="compositionally biased region" description="Basic and acidic residues" evidence="2">
    <location>
        <begin position="821"/>
        <end position="833"/>
    </location>
</feature>
<dbReference type="EMBL" id="PQIB02000015">
    <property type="protein sequence ID" value="RLM65104.1"/>
    <property type="molecule type" value="Genomic_DNA"/>
</dbReference>